<accession>A0A2K0U0M1</accession>
<sequence length="450" mass="47212">MYETVEASTRSSTVFADSSRPSSPSVAAETQSADTLDQPFTEGQGTASRPEAHTPTESIREVPGSAVSRTRATTSEDGENNLINPSKTRHSDVSATSVADKSEDVHEASSMISDDVQQEMAPSYATMDGKETRTPAQSDASSTSAGAESTIVNEKGQKPESVTETSSVPSSISGATKSETAPSSELSTTTTTMLTQTDGSHLIKTESPSDTSFKEECTESSKDLSAQESSGGAHTSLASTSTTDTATSSTTQPKEPTGSTTSSGGTTTAENTSTQTKSADPDTASDQTTSSFDTALGKTTTEVVASSDTGSADQTGGQTTTLSTETKTTLTTSASKKTSGPATTTNSYDEKETRLAMCFYDSDLPSIGQRDAEMVYPKVKDFCGTSDIDRSMKAGDKCITRSMKDSSNIGYEFQICPRGDCPNYGQNMRNPFGQNALSCVDIFFHTIWSS</sequence>
<evidence type="ECO:0000313" key="3">
    <source>
        <dbReference type="Proteomes" id="UP000236664"/>
    </source>
</evidence>
<proteinExistence type="predicted"/>
<evidence type="ECO:0000256" key="1">
    <source>
        <dbReference type="SAM" id="MobiDB-lite"/>
    </source>
</evidence>
<dbReference type="Proteomes" id="UP000236664">
    <property type="component" value="Unassembled WGS sequence"/>
</dbReference>
<protein>
    <submittedName>
        <fullName evidence="2">Uncharacterized protein</fullName>
    </submittedName>
</protein>
<organism evidence="2 3">
    <name type="scientific">Gibberella nygamai</name>
    <name type="common">Bean root rot disease fungus</name>
    <name type="synonym">Fusarium nygamai</name>
    <dbReference type="NCBI Taxonomy" id="42673"/>
    <lineage>
        <taxon>Eukaryota</taxon>
        <taxon>Fungi</taxon>
        <taxon>Dikarya</taxon>
        <taxon>Ascomycota</taxon>
        <taxon>Pezizomycotina</taxon>
        <taxon>Sordariomycetes</taxon>
        <taxon>Hypocreomycetidae</taxon>
        <taxon>Hypocreales</taxon>
        <taxon>Nectriaceae</taxon>
        <taxon>Fusarium</taxon>
        <taxon>Fusarium fujikuroi species complex</taxon>
    </lineage>
</organism>
<feature type="compositionally biased region" description="Low complexity" evidence="1">
    <location>
        <begin position="319"/>
        <end position="339"/>
    </location>
</feature>
<dbReference type="EMBL" id="MTQA01000815">
    <property type="protein sequence ID" value="PNP51320.1"/>
    <property type="molecule type" value="Genomic_DNA"/>
</dbReference>
<reference evidence="2 3" key="1">
    <citation type="submission" date="2017-06" db="EMBL/GenBank/DDBJ databases">
        <title>Genome of Fusarium nygamai isolate CS10214.</title>
        <authorList>
            <person name="Gardiner D.M."/>
            <person name="Obanor F."/>
            <person name="Kazan K."/>
        </authorList>
    </citation>
    <scope>NUCLEOTIDE SEQUENCE [LARGE SCALE GENOMIC DNA]</scope>
    <source>
        <strain evidence="2 3">CS10214</strain>
    </source>
</reference>
<dbReference type="OrthoDB" id="5099762at2759"/>
<keyword evidence="3" id="KW-1185">Reference proteome</keyword>
<feature type="compositionally biased region" description="Polar residues" evidence="1">
    <location>
        <begin position="284"/>
        <end position="318"/>
    </location>
</feature>
<feature type="compositionally biased region" description="Low complexity" evidence="1">
    <location>
        <begin position="159"/>
        <end position="171"/>
    </location>
</feature>
<feature type="region of interest" description="Disordered" evidence="1">
    <location>
        <begin position="1"/>
        <end position="348"/>
    </location>
</feature>
<dbReference type="AlphaFoldDB" id="A0A2K0U0M1"/>
<feature type="compositionally biased region" description="Polar residues" evidence="1">
    <location>
        <begin position="67"/>
        <end position="86"/>
    </location>
</feature>
<feature type="compositionally biased region" description="Basic and acidic residues" evidence="1">
    <location>
        <begin position="212"/>
        <end position="222"/>
    </location>
</feature>
<feature type="compositionally biased region" description="Low complexity" evidence="1">
    <location>
        <begin position="178"/>
        <end position="197"/>
    </location>
</feature>
<gene>
    <name evidence="2" type="ORF">FNYG_15901</name>
</gene>
<evidence type="ECO:0000313" key="2">
    <source>
        <dbReference type="EMBL" id="PNP51320.1"/>
    </source>
</evidence>
<feature type="compositionally biased region" description="Polar residues" evidence="1">
    <location>
        <begin position="134"/>
        <end position="152"/>
    </location>
</feature>
<feature type="compositionally biased region" description="Polar residues" evidence="1">
    <location>
        <begin position="1"/>
        <end position="35"/>
    </location>
</feature>
<feature type="compositionally biased region" description="Low complexity" evidence="1">
    <location>
        <begin position="229"/>
        <end position="278"/>
    </location>
</feature>
<name>A0A2K0U0M1_GIBNY</name>
<feature type="compositionally biased region" description="Basic and acidic residues" evidence="1">
    <location>
        <begin position="50"/>
        <end position="60"/>
    </location>
</feature>
<comment type="caution">
    <text evidence="2">The sequence shown here is derived from an EMBL/GenBank/DDBJ whole genome shotgun (WGS) entry which is preliminary data.</text>
</comment>